<organism evidence="10 11">
    <name type="scientific">Segatella copri</name>
    <dbReference type="NCBI Taxonomy" id="165179"/>
    <lineage>
        <taxon>Bacteria</taxon>
        <taxon>Pseudomonadati</taxon>
        <taxon>Bacteroidota</taxon>
        <taxon>Bacteroidia</taxon>
        <taxon>Bacteroidales</taxon>
        <taxon>Prevotellaceae</taxon>
        <taxon>Segatella</taxon>
    </lineage>
</organism>
<dbReference type="InterPro" id="IPR050250">
    <property type="entry name" value="Macrolide_Exporter_MacB"/>
</dbReference>
<dbReference type="GO" id="GO:0022857">
    <property type="term" value="F:transmembrane transporter activity"/>
    <property type="evidence" value="ECO:0007669"/>
    <property type="project" value="TreeGrafter"/>
</dbReference>
<dbReference type="EMBL" id="QRNB01000065">
    <property type="protein sequence ID" value="RHK09108.1"/>
    <property type="molecule type" value="Genomic_DNA"/>
</dbReference>
<dbReference type="AlphaFoldDB" id="A0A415F0K8"/>
<dbReference type="InterPro" id="IPR025857">
    <property type="entry name" value="MacB_PCD"/>
</dbReference>
<gene>
    <name evidence="10" type="ORF">DW079_11355</name>
</gene>
<feature type="domain" description="MacB-like periplasmic core" evidence="9">
    <location>
        <begin position="27"/>
        <end position="224"/>
    </location>
</feature>
<feature type="transmembrane region" description="Helical" evidence="7">
    <location>
        <begin position="290"/>
        <end position="314"/>
    </location>
</feature>
<keyword evidence="5 7" id="KW-0472">Membrane</keyword>
<dbReference type="Pfam" id="PF02687">
    <property type="entry name" value="FtsX"/>
    <property type="match status" value="1"/>
</dbReference>
<keyword evidence="3 7" id="KW-0812">Transmembrane</keyword>
<keyword evidence="4 7" id="KW-1133">Transmembrane helix</keyword>
<accession>A0A415F0K8</accession>
<proteinExistence type="inferred from homology"/>
<evidence type="ECO:0000256" key="7">
    <source>
        <dbReference type="SAM" id="Phobius"/>
    </source>
</evidence>
<evidence type="ECO:0000256" key="5">
    <source>
        <dbReference type="ARBA" id="ARBA00023136"/>
    </source>
</evidence>
<name>A0A415F0K8_9BACT</name>
<dbReference type="InterPro" id="IPR003838">
    <property type="entry name" value="ABC3_permease_C"/>
</dbReference>
<evidence type="ECO:0000256" key="6">
    <source>
        <dbReference type="ARBA" id="ARBA00038076"/>
    </source>
</evidence>
<dbReference type="PANTHER" id="PTHR30572">
    <property type="entry name" value="MEMBRANE COMPONENT OF TRANSPORTER-RELATED"/>
    <property type="match status" value="1"/>
</dbReference>
<dbReference type="Proteomes" id="UP000286211">
    <property type="component" value="Unassembled WGS sequence"/>
</dbReference>
<dbReference type="PANTHER" id="PTHR30572:SF4">
    <property type="entry name" value="ABC TRANSPORTER PERMEASE YTRF"/>
    <property type="match status" value="1"/>
</dbReference>
<dbReference type="Pfam" id="PF12704">
    <property type="entry name" value="MacB_PCD"/>
    <property type="match status" value="1"/>
</dbReference>
<evidence type="ECO:0000256" key="4">
    <source>
        <dbReference type="ARBA" id="ARBA00022989"/>
    </source>
</evidence>
<evidence type="ECO:0000259" key="9">
    <source>
        <dbReference type="Pfam" id="PF12704"/>
    </source>
</evidence>
<feature type="transmembrane region" description="Helical" evidence="7">
    <location>
        <begin position="388"/>
        <end position="410"/>
    </location>
</feature>
<evidence type="ECO:0000256" key="1">
    <source>
        <dbReference type="ARBA" id="ARBA00004651"/>
    </source>
</evidence>
<comment type="similarity">
    <text evidence="6">Belongs to the ABC-4 integral membrane protein family.</text>
</comment>
<evidence type="ECO:0000256" key="2">
    <source>
        <dbReference type="ARBA" id="ARBA00022475"/>
    </source>
</evidence>
<dbReference type="GO" id="GO:0005886">
    <property type="term" value="C:plasma membrane"/>
    <property type="evidence" value="ECO:0007669"/>
    <property type="project" value="UniProtKB-SubCell"/>
</dbReference>
<keyword evidence="2" id="KW-1003">Cell membrane</keyword>
<protein>
    <submittedName>
        <fullName evidence="10">ABC transporter permease</fullName>
    </submittedName>
</protein>
<evidence type="ECO:0000313" key="10">
    <source>
        <dbReference type="EMBL" id="RHK09108.1"/>
    </source>
</evidence>
<comment type="caution">
    <text evidence="10">The sequence shown here is derived from an EMBL/GenBank/DDBJ whole genome shotgun (WGS) entry which is preliminary data.</text>
</comment>
<feature type="transmembrane region" description="Helical" evidence="7">
    <location>
        <begin position="334"/>
        <end position="360"/>
    </location>
</feature>
<reference evidence="10 11" key="1">
    <citation type="submission" date="2018-08" db="EMBL/GenBank/DDBJ databases">
        <title>A genome reference for cultivated species of the human gut microbiota.</title>
        <authorList>
            <person name="Zou Y."/>
            <person name="Xue W."/>
            <person name="Luo G."/>
        </authorList>
    </citation>
    <scope>NUCLEOTIDE SEQUENCE [LARGE SCALE GENOMIC DNA]</scope>
    <source>
        <strain evidence="10 11">AF46-2NS</strain>
    </source>
</reference>
<evidence type="ECO:0000256" key="3">
    <source>
        <dbReference type="ARBA" id="ARBA00022692"/>
    </source>
</evidence>
<feature type="domain" description="ABC3 transporter permease C-terminal" evidence="8">
    <location>
        <begin position="293"/>
        <end position="419"/>
    </location>
</feature>
<sequence>MNSSLFTLHSSLLSEVWSTSKRNKLRTSLTGFAVAWGIFMLIFLLGAGNGLINAQLQQSTRFLANSMRVFPGETSKAYKGLKEGRSITLNDKDILISNQTYGQYVDDVGGRLEQYNVNINYGDNYVASQSLVGVAPTHPKIDKTEMIAGRFINEIDMKEQRKNVVLSRSQTKELCKDYRSLVGKNVKISNLNFQVVGIYKDDESRNNTEAFIAYSTIKTIYAKGDDAGSLEFTIKNLKTREDNKQFEKNYRASINNNHQAAPDDERTIWLWNRYMDNIQMNQGIAIMQTALWIVGLFTLLSGIVGVSNIMLITVKERTREFGVRKAIGAKPWSILKLIITESIIITSFFGYIGMVCGVAANEIMDATIGHTTIDTGLFKAAMFVNPTVGIGTCIGATITIVIAGTIAGLIPAIKAARIRPIEALRAE</sequence>
<evidence type="ECO:0000259" key="8">
    <source>
        <dbReference type="Pfam" id="PF02687"/>
    </source>
</evidence>
<comment type="subcellular location">
    <subcellularLocation>
        <location evidence="1">Cell membrane</location>
        <topology evidence="1">Multi-pass membrane protein</topology>
    </subcellularLocation>
</comment>
<feature type="transmembrane region" description="Helical" evidence="7">
    <location>
        <begin position="29"/>
        <end position="52"/>
    </location>
</feature>
<evidence type="ECO:0000313" key="11">
    <source>
        <dbReference type="Proteomes" id="UP000286211"/>
    </source>
</evidence>